<comment type="caution">
    <text evidence="3">The sequence shown here is derived from an EMBL/GenBank/DDBJ whole genome shotgun (WGS) entry which is preliminary data.</text>
</comment>
<dbReference type="InterPro" id="IPR041465">
    <property type="entry name" value="SfsA_N"/>
</dbReference>
<organism evidence="3 4">
    <name type="scientific">Candidatus Methylacidithermus pantelleriae</name>
    <dbReference type="NCBI Taxonomy" id="2744239"/>
    <lineage>
        <taxon>Bacteria</taxon>
        <taxon>Pseudomonadati</taxon>
        <taxon>Verrucomicrobiota</taxon>
        <taxon>Methylacidiphilae</taxon>
        <taxon>Methylacidiphilales</taxon>
        <taxon>Methylacidiphilaceae</taxon>
        <taxon>Candidatus Methylacidithermus</taxon>
    </lineage>
</organism>
<sequence>MFSQRINRFLAEVWLPSGSKARVHVPNSGRMGELCVYGRTGWVIPHTGKSDRFRTVGRLIALQDDDQWVGVDAHLPNLLWAKALETFVRRKGPVLQWKQELQVGSERIDFQIETSQGPWLVELKNCNRKMGSYALFPDAPTLRGSRHLDLLVRWRSQRERQAAVIWIIQRPDVQALYPDPESDPLFCQKLAQAHEAGVHFFAWRCRLDRAGIRIVGPVPVTTPGAP</sequence>
<dbReference type="InterPro" id="IPR005224">
    <property type="entry name" value="SfsA"/>
</dbReference>
<dbReference type="Gene3D" id="3.40.1350.60">
    <property type="match status" value="1"/>
</dbReference>
<name>A0A8J2BJD1_9BACT</name>
<evidence type="ECO:0000259" key="1">
    <source>
        <dbReference type="Pfam" id="PF03749"/>
    </source>
</evidence>
<accession>A0A8J2BJD1</accession>
<dbReference type="InterPro" id="IPR040452">
    <property type="entry name" value="SfsA_C"/>
</dbReference>
<dbReference type="PANTHER" id="PTHR30545:SF2">
    <property type="entry name" value="SUGAR FERMENTATION STIMULATION PROTEIN A"/>
    <property type="match status" value="1"/>
</dbReference>
<feature type="domain" description="Sugar fermentation stimulation protein C-terminal" evidence="1">
    <location>
        <begin position="75"/>
        <end position="209"/>
    </location>
</feature>
<dbReference type="EMBL" id="CAJNOB010000013">
    <property type="protein sequence ID" value="CAF0696938.1"/>
    <property type="molecule type" value="Genomic_DNA"/>
</dbReference>
<dbReference type="Pfam" id="PF17746">
    <property type="entry name" value="SfsA_N"/>
    <property type="match status" value="1"/>
</dbReference>
<evidence type="ECO:0000259" key="2">
    <source>
        <dbReference type="Pfam" id="PF17746"/>
    </source>
</evidence>
<dbReference type="Pfam" id="PF03749">
    <property type="entry name" value="SfsA"/>
    <property type="match status" value="1"/>
</dbReference>
<dbReference type="CDD" id="cd22359">
    <property type="entry name" value="SfsA-like_bacterial"/>
    <property type="match status" value="1"/>
</dbReference>
<evidence type="ECO:0000313" key="4">
    <source>
        <dbReference type="Proteomes" id="UP000663859"/>
    </source>
</evidence>
<reference evidence="3" key="1">
    <citation type="submission" date="2021-02" db="EMBL/GenBank/DDBJ databases">
        <authorList>
            <person name="Cremers G."/>
            <person name="Picone N."/>
        </authorList>
    </citation>
    <scope>NUCLEOTIDE SEQUENCE</scope>
    <source>
        <strain evidence="3">PQ17</strain>
    </source>
</reference>
<evidence type="ECO:0000313" key="3">
    <source>
        <dbReference type="EMBL" id="CAF0696938.1"/>
    </source>
</evidence>
<proteinExistence type="predicted"/>
<dbReference type="Gene3D" id="2.40.50.580">
    <property type="match status" value="1"/>
</dbReference>
<dbReference type="PANTHER" id="PTHR30545">
    <property type="entry name" value="SUGAR FERMENTATION STIMULATION PROTEIN A"/>
    <property type="match status" value="1"/>
</dbReference>
<keyword evidence="4" id="KW-1185">Reference proteome</keyword>
<dbReference type="AlphaFoldDB" id="A0A8J2BJD1"/>
<gene>
    <name evidence="3" type="primary">sfsA</name>
    <name evidence="3" type="ORF">MPNT_200003</name>
</gene>
<dbReference type="NCBIfam" id="TIGR00230">
    <property type="entry name" value="sfsA"/>
    <property type="match status" value="1"/>
</dbReference>
<protein>
    <submittedName>
        <fullName evidence="3">Sugar fermentation stimulation protein homolog</fullName>
    </submittedName>
</protein>
<dbReference type="Proteomes" id="UP000663859">
    <property type="component" value="Unassembled WGS sequence"/>
</dbReference>
<feature type="domain" description="SfsA N-terminal OB" evidence="2">
    <location>
        <begin position="4"/>
        <end position="71"/>
    </location>
</feature>
<dbReference type="GO" id="GO:0003677">
    <property type="term" value="F:DNA binding"/>
    <property type="evidence" value="ECO:0007669"/>
    <property type="project" value="InterPro"/>
</dbReference>